<organism evidence="1">
    <name type="scientific">marine sediment metagenome</name>
    <dbReference type="NCBI Taxonomy" id="412755"/>
    <lineage>
        <taxon>unclassified sequences</taxon>
        <taxon>metagenomes</taxon>
        <taxon>ecological metagenomes</taxon>
    </lineage>
</organism>
<comment type="caution">
    <text evidence="1">The sequence shown here is derived from an EMBL/GenBank/DDBJ whole genome shotgun (WGS) entry which is preliminary data.</text>
</comment>
<accession>A0A0F9DRX3</accession>
<dbReference type="AlphaFoldDB" id="A0A0F9DRX3"/>
<dbReference type="Gene3D" id="3.90.550.10">
    <property type="entry name" value="Spore Coat Polysaccharide Biosynthesis Protein SpsA, Chain A"/>
    <property type="match status" value="1"/>
</dbReference>
<sequence length="236" mass="27125">QLCETLKTIYRSAHNNYSIVIVDDASPRLIETSADAHIIRIEPSEKKWSGPVVPFNIGIAHALTLEPDIIIIQNAECAHIGDVLMYANDNVTDDNYISFGCWSLNKGLSLDEVERSIAADDPFRTDGGTTGWYNHPRWNPRPFHFCNAMTADTMRQLNGFDERFKDGLGYDDNDLVRRLQVMMRGIIITDETEPFVVHQWHSRAYQTQEKYQHNTDVYNHIPKNTCRAQHLITEDF</sequence>
<dbReference type="InterPro" id="IPR029044">
    <property type="entry name" value="Nucleotide-diphossugar_trans"/>
</dbReference>
<proteinExistence type="predicted"/>
<evidence type="ECO:0008006" key="2">
    <source>
        <dbReference type="Google" id="ProtNLM"/>
    </source>
</evidence>
<protein>
    <recommendedName>
        <fullName evidence="2">Glycosyltransferase 2-like domain-containing protein</fullName>
    </recommendedName>
</protein>
<evidence type="ECO:0000313" key="1">
    <source>
        <dbReference type="EMBL" id="KKL64499.1"/>
    </source>
</evidence>
<dbReference type="EMBL" id="LAZR01027822">
    <property type="protein sequence ID" value="KKL64499.1"/>
    <property type="molecule type" value="Genomic_DNA"/>
</dbReference>
<dbReference type="CDD" id="cd00761">
    <property type="entry name" value="Glyco_tranf_GTA_type"/>
    <property type="match status" value="1"/>
</dbReference>
<reference evidence="1" key="1">
    <citation type="journal article" date="2015" name="Nature">
        <title>Complex archaea that bridge the gap between prokaryotes and eukaryotes.</title>
        <authorList>
            <person name="Spang A."/>
            <person name="Saw J.H."/>
            <person name="Jorgensen S.L."/>
            <person name="Zaremba-Niedzwiedzka K."/>
            <person name="Martijn J."/>
            <person name="Lind A.E."/>
            <person name="van Eijk R."/>
            <person name="Schleper C."/>
            <person name="Guy L."/>
            <person name="Ettema T.J."/>
        </authorList>
    </citation>
    <scope>NUCLEOTIDE SEQUENCE</scope>
</reference>
<gene>
    <name evidence="1" type="ORF">LCGC14_2164390</name>
</gene>
<feature type="non-terminal residue" evidence="1">
    <location>
        <position position="1"/>
    </location>
</feature>
<dbReference type="SUPFAM" id="SSF53448">
    <property type="entry name" value="Nucleotide-diphospho-sugar transferases"/>
    <property type="match status" value="1"/>
</dbReference>
<name>A0A0F9DRX3_9ZZZZ</name>